<proteinExistence type="predicted"/>
<organism evidence="3 4">
    <name type="scientific">Laccaria amethystina LaAM-08-1</name>
    <dbReference type="NCBI Taxonomy" id="1095629"/>
    <lineage>
        <taxon>Eukaryota</taxon>
        <taxon>Fungi</taxon>
        <taxon>Dikarya</taxon>
        <taxon>Basidiomycota</taxon>
        <taxon>Agaricomycotina</taxon>
        <taxon>Agaricomycetes</taxon>
        <taxon>Agaricomycetidae</taxon>
        <taxon>Agaricales</taxon>
        <taxon>Agaricineae</taxon>
        <taxon>Hydnangiaceae</taxon>
        <taxon>Laccaria</taxon>
    </lineage>
</organism>
<feature type="region of interest" description="Disordered" evidence="2">
    <location>
        <begin position="155"/>
        <end position="180"/>
    </location>
</feature>
<feature type="coiled-coil region" evidence="1">
    <location>
        <begin position="75"/>
        <end position="102"/>
    </location>
</feature>
<evidence type="ECO:0000256" key="1">
    <source>
        <dbReference type="SAM" id="Coils"/>
    </source>
</evidence>
<feature type="region of interest" description="Disordered" evidence="2">
    <location>
        <begin position="1"/>
        <end position="56"/>
    </location>
</feature>
<keyword evidence="4" id="KW-1185">Reference proteome</keyword>
<dbReference type="HOGENOM" id="CLU_040342_0_0_1"/>
<dbReference type="OrthoDB" id="3235325at2759"/>
<keyword evidence="1" id="KW-0175">Coiled coil</keyword>
<protein>
    <submittedName>
        <fullName evidence="3">Uncharacterized protein</fullName>
    </submittedName>
</protein>
<dbReference type="AlphaFoldDB" id="A0A0C9WXM9"/>
<feature type="compositionally biased region" description="Polar residues" evidence="2">
    <location>
        <begin position="434"/>
        <end position="450"/>
    </location>
</feature>
<feature type="compositionally biased region" description="Low complexity" evidence="2">
    <location>
        <begin position="21"/>
        <end position="39"/>
    </location>
</feature>
<evidence type="ECO:0000313" key="3">
    <source>
        <dbReference type="EMBL" id="KIJ90161.1"/>
    </source>
</evidence>
<feature type="region of interest" description="Disordered" evidence="2">
    <location>
        <begin position="427"/>
        <end position="463"/>
    </location>
</feature>
<gene>
    <name evidence="3" type="ORF">K443DRAFT_15463</name>
</gene>
<accession>A0A0C9WXM9</accession>
<reference evidence="3 4" key="1">
    <citation type="submission" date="2014-04" db="EMBL/GenBank/DDBJ databases">
        <authorList>
            <consortium name="DOE Joint Genome Institute"/>
            <person name="Kuo A."/>
            <person name="Kohler A."/>
            <person name="Nagy L.G."/>
            <person name="Floudas D."/>
            <person name="Copeland A."/>
            <person name="Barry K.W."/>
            <person name="Cichocki N."/>
            <person name="Veneault-Fourrey C."/>
            <person name="LaButti K."/>
            <person name="Lindquist E.A."/>
            <person name="Lipzen A."/>
            <person name="Lundell T."/>
            <person name="Morin E."/>
            <person name="Murat C."/>
            <person name="Sun H."/>
            <person name="Tunlid A."/>
            <person name="Henrissat B."/>
            <person name="Grigoriev I.V."/>
            <person name="Hibbett D.S."/>
            <person name="Martin F."/>
            <person name="Nordberg H.P."/>
            <person name="Cantor M.N."/>
            <person name="Hua S.X."/>
        </authorList>
    </citation>
    <scope>NUCLEOTIDE SEQUENCE [LARGE SCALE GENOMIC DNA]</scope>
    <source>
        <strain evidence="3 4">LaAM-08-1</strain>
    </source>
</reference>
<evidence type="ECO:0000256" key="2">
    <source>
        <dbReference type="SAM" id="MobiDB-lite"/>
    </source>
</evidence>
<feature type="compositionally biased region" description="Basic residues" evidence="2">
    <location>
        <begin position="451"/>
        <end position="460"/>
    </location>
</feature>
<sequence>MDSIRVPSPVPSDGGFVRPFTPSHSLSGSLPSTSAASHSVGAPQRQMPWNSDSSWSNASAGNPLVSQYHQLLARFNESQQENASLLKRNTALESKYETLMEAYQMLLVRIPAAHTKNHIVALRREDYPKIRFWTRQDWNSAAQVPVLEVDEEGEVFPELDEEEEGSKEPSPSPGPACARGRHRAAKGINVTMKYIELEDGTVIDGYRAAEIRRYARSLWVQMALDDKLPATWSDGDATSLATYNESMAKRFVELRFCAADWKASLVAIDNYPSWRHNWLKKKAKEGKRPADSHVDNAPAMKMPKVQLNSGGELLAQPPSSIPEEGPEGGLFNTVHPPTINVIPGTPLRPEPVPVPISSREGCYMPIPQPYDINFTIGNPLALTSDVPLTSFHQPQPVAPLLYQVPAPSADASMSAAANLPNTSALPSPAMAANLPSTSALPSPATANNGQKRSRGSRMRPTKTTTARNLCALEWVKNNLQGTTDEFKIYYNNLCEEQKQFWEDKSKAASQNQ</sequence>
<dbReference type="Proteomes" id="UP000054477">
    <property type="component" value="Unassembled WGS sequence"/>
</dbReference>
<evidence type="ECO:0000313" key="4">
    <source>
        <dbReference type="Proteomes" id="UP000054477"/>
    </source>
</evidence>
<name>A0A0C9WXM9_9AGAR</name>
<reference evidence="4" key="2">
    <citation type="submission" date="2015-01" db="EMBL/GenBank/DDBJ databases">
        <title>Evolutionary Origins and Diversification of the Mycorrhizal Mutualists.</title>
        <authorList>
            <consortium name="DOE Joint Genome Institute"/>
            <consortium name="Mycorrhizal Genomics Consortium"/>
            <person name="Kohler A."/>
            <person name="Kuo A."/>
            <person name="Nagy L.G."/>
            <person name="Floudas D."/>
            <person name="Copeland A."/>
            <person name="Barry K.W."/>
            <person name="Cichocki N."/>
            <person name="Veneault-Fourrey C."/>
            <person name="LaButti K."/>
            <person name="Lindquist E.A."/>
            <person name="Lipzen A."/>
            <person name="Lundell T."/>
            <person name="Morin E."/>
            <person name="Murat C."/>
            <person name="Riley R."/>
            <person name="Ohm R."/>
            <person name="Sun H."/>
            <person name="Tunlid A."/>
            <person name="Henrissat B."/>
            <person name="Grigoriev I.V."/>
            <person name="Hibbett D.S."/>
            <person name="Martin F."/>
        </authorList>
    </citation>
    <scope>NUCLEOTIDE SEQUENCE [LARGE SCALE GENOMIC DNA]</scope>
    <source>
        <strain evidence="4">LaAM-08-1</strain>
    </source>
</reference>
<feature type="compositionally biased region" description="Acidic residues" evidence="2">
    <location>
        <begin position="155"/>
        <end position="165"/>
    </location>
</feature>
<dbReference type="EMBL" id="KN839265">
    <property type="protein sequence ID" value="KIJ90161.1"/>
    <property type="molecule type" value="Genomic_DNA"/>
</dbReference>